<feature type="compositionally biased region" description="Low complexity" evidence="2">
    <location>
        <begin position="268"/>
        <end position="290"/>
    </location>
</feature>
<dbReference type="EnsemblBacteria" id="ABA50591">
    <property type="protein sequence ID" value="ABA50591"/>
    <property type="gene ID" value="BURPS1710b_1760"/>
</dbReference>
<feature type="region of interest" description="Disordered" evidence="2">
    <location>
        <begin position="268"/>
        <end position="341"/>
    </location>
</feature>
<feature type="region of interest" description="Disordered" evidence="2">
    <location>
        <begin position="1"/>
        <end position="26"/>
    </location>
</feature>
<dbReference type="AlphaFoldDB" id="Q3JTE3"/>
<evidence type="ECO:0000313" key="4">
    <source>
        <dbReference type="Proteomes" id="UP000002700"/>
    </source>
</evidence>
<evidence type="ECO:0000313" key="3">
    <source>
        <dbReference type="EMBL" id="ABA50591.1"/>
    </source>
</evidence>
<gene>
    <name evidence="3" type="ordered locus">BURPS1710b_1760</name>
</gene>
<feature type="region of interest" description="Disordered" evidence="2">
    <location>
        <begin position="50"/>
        <end position="90"/>
    </location>
</feature>
<sequence>MDERCTGNQPGPARRLTLPEHSGAVHAAPARRPIGRCAAIAAVAGEDGNRACGRRKRPRDARRHAHRGGAHAPAVRCGAPPIVGRTRPPTKTIRDDLRAESCRMPGWIRRTHAWIGEMPARTDRRDAQAIAPARRPDVPGAYAAAQASAAKIKAAESEFMPKVFVSASTPYNAGRAAINAIPPVGQQAPTVNLNGSRYGGGVFVGVTIPRYDVGLRSAVLMQARNDADSASARLERTKDEAVRQIVAGQNALRASLASHDAAATLVNAAQTTATPRSTRTGTASARSPTRCSRGTTCSPRKPRTRTATAPRCRPRRRPRSRRGRSRRRRRRNDASAERPSAAVAVAVAVAAAFTVARSAPRAPAAARGAAPRAPAHEARSRFTAASSAADERPEQARQRAVRLRQFLQHGEMRAPRHVHAPHRLARRRACVRVVVRVAHELRQLVRTDRDDRRRALADMEQRAVIGDLVLAQPQFVVEPRQADRFEIDERADRKRARHARMAAMHGAQMPARRVPAQAQRPPRAAEPVAIGAQPIEQAGDLADDLRHRRLGRERVFGEHDVESRGERAVGHEREILLRAVLPVTAVNEDEARRTGAAAGKPVETLARPLAVSHLAPAANARVQLRAAPAKIGQHRRKIRYGPRVVVRAVERRAIHAAIQSSHRHCPVSGIGKTPRFDCRCAPPRSSIRKMRRFGTALSAFGIFPDGANRRTTPALRHPSHG</sequence>
<evidence type="ECO:0008006" key="5">
    <source>
        <dbReference type="Google" id="ProtNLM"/>
    </source>
</evidence>
<evidence type="ECO:0000256" key="1">
    <source>
        <dbReference type="ARBA" id="ARBA00007613"/>
    </source>
</evidence>
<dbReference type="SUPFAM" id="SSF56954">
    <property type="entry name" value="Outer membrane efflux proteins (OEP)"/>
    <property type="match status" value="1"/>
</dbReference>
<dbReference type="Gene3D" id="1.20.1600.10">
    <property type="entry name" value="Outer membrane efflux proteins (OEP)"/>
    <property type="match status" value="1"/>
</dbReference>
<feature type="region of interest" description="Disordered" evidence="2">
    <location>
        <begin position="357"/>
        <end position="397"/>
    </location>
</feature>
<feature type="compositionally biased region" description="Basic residues" evidence="2">
    <location>
        <begin position="52"/>
        <end position="69"/>
    </location>
</feature>
<accession>Q3JTE3</accession>
<dbReference type="Pfam" id="PF02321">
    <property type="entry name" value="OEP"/>
    <property type="match status" value="1"/>
</dbReference>
<evidence type="ECO:0000256" key="2">
    <source>
        <dbReference type="SAM" id="MobiDB-lite"/>
    </source>
</evidence>
<dbReference type="InterPro" id="IPR003423">
    <property type="entry name" value="OMP_efflux"/>
</dbReference>
<dbReference type="GO" id="GO:0015562">
    <property type="term" value="F:efflux transmembrane transporter activity"/>
    <property type="evidence" value="ECO:0007669"/>
    <property type="project" value="InterPro"/>
</dbReference>
<comment type="similarity">
    <text evidence="1">Belongs to the outer membrane factor (OMF) (TC 1.B.17) family.</text>
</comment>
<name>Q3JTE3_BURP1</name>
<dbReference type="HOGENOM" id="CLU_383428_0_0_4"/>
<dbReference type="Proteomes" id="UP000002700">
    <property type="component" value="Chromosome I"/>
</dbReference>
<protein>
    <recommendedName>
        <fullName evidence="5">Outer membrane efflux protein</fullName>
    </recommendedName>
</protein>
<organism evidence="3 4">
    <name type="scientific">Burkholderia pseudomallei (strain 1710b)</name>
    <dbReference type="NCBI Taxonomy" id="320372"/>
    <lineage>
        <taxon>Bacteria</taxon>
        <taxon>Pseudomonadati</taxon>
        <taxon>Pseudomonadota</taxon>
        <taxon>Betaproteobacteria</taxon>
        <taxon>Burkholderiales</taxon>
        <taxon>Burkholderiaceae</taxon>
        <taxon>Burkholderia</taxon>
        <taxon>pseudomallei group</taxon>
    </lineage>
</organism>
<reference evidence="3 4" key="1">
    <citation type="submission" date="2005-09" db="EMBL/GenBank/DDBJ databases">
        <authorList>
            <person name="Woods D.E."/>
            <person name="Nierman W.C."/>
        </authorList>
    </citation>
    <scope>NUCLEOTIDE SEQUENCE [LARGE SCALE GENOMIC DNA]</scope>
    <source>
        <strain evidence="3 4">1710b</strain>
    </source>
</reference>
<proteinExistence type="inferred from homology"/>
<feature type="compositionally biased region" description="Basic residues" evidence="2">
    <location>
        <begin position="312"/>
        <end position="331"/>
    </location>
</feature>
<dbReference type="EMBL" id="CP000124">
    <property type="protein sequence ID" value="ABA50591.1"/>
    <property type="molecule type" value="Genomic_DNA"/>
</dbReference>
<feature type="compositionally biased region" description="Low complexity" evidence="2">
    <location>
        <begin position="357"/>
        <end position="373"/>
    </location>
</feature>
<dbReference type="KEGG" id="bpm:BURPS1710b_1760"/>